<comment type="similarity">
    <text evidence="2">Belongs to the AzlC family.</text>
</comment>
<evidence type="ECO:0000256" key="4">
    <source>
        <dbReference type="ARBA" id="ARBA00022475"/>
    </source>
</evidence>
<feature type="transmembrane region" description="Helical" evidence="8">
    <location>
        <begin position="192"/>
        <end position="209"/>
    </location>
</feature>
<dbReference type="PANTHER" id="PTHR34979:SF1">
    <property type="entry name" value="INNER MEMBRANE PROTEIN YGAZ"/>
    <property type="match status" value="1"/>
</dbReference>
<evidence type="ECO:0000313" key="10">
    <source>
        <dbReference type="Proteomes" id="UP001317705"/>
    </source>
</evidence>
<dbReference type="Pfam" id="PF03591">
    <property type="entry name" value="AzlC"/>
    <property type="match status" value="1"/>
</dbReference>
<evidence type="ECO:0000256" key="6">
    <source>
        <dbReference type="ARBA" id="ARBA00022989"/>
    </source>
</evidence>
<dbReference type="PANTHER" id="PTHR34979">
    <property type="entry name" value="INNER MEMBRANE PROTEIN YGAZ"/>
    <property type="match status" value="1"/>
</dbReference>
<keyword evidence="3" id="KW-0813">Transport</keyword>
<evidence type="ECO:0000256" key="7">
    <source>
        <dbReference type="ARBA" id="ARBA00023136"/>
    </source>
</evidence>
<keyword evidence="4" id="KW-1003">Cell membrane</keyword>
<feature type="transmembrane region" description="Helical" evidence="8">
    <location>
        <begin position="54"/>
        <end position="87"/>
    </location>
</feature>
<evidence type="ECO:0000256" key="2">
    <source>
        <dbReference type="ARBA" id="ARBA00010735"/>
    </source>
</evidence>
<reference evidence="9 10" key="1">
    <citation type="submission" date="2022-12" db="EMBL/GenBank/DDBJ databases">
        <title>Polyphasic characterization of Geotalea uranireducens NIT-SL11 newly isolated from a complex of sewage sludge and microbially reduced graphene oxide.</title>
        <authorList>
            <person name="Xie L."/>
            <person name="Yoshida N."/>
            <person name="Meng L."/>
        </authorList>
    </citation>
    <scope>NUCLEOTIDE SEQUENCE [LARGE SCALE GENOMIC DNA]</scope>
    <source>
        <strain evidence="9 10">NIT-SL11</strain>
    </source>
</reference>
<comment type="subcellular location">
    <subcellularLocation>
        <location evidence="1">Cell membrane</location>
        <topology evidence="1">Multi-pass membrane protein</topology>
    </subcellularLocation>
</comment>
<evidence type="ECO:0000256" key="3">
    <source>
        <dbReference type="ARBA" id="ARBA00022448"/>
    </source>
</evidence>
<dbReference type="EMBL" id="AP027151">
    <property type="protein sequence ID" value="BDV41798.1"/>
    <property type="molecule type" value="Genomic_DNA"/>
</dbReference>
<dbReference type="RefSeq" id="WP_282001849.1">
    <property type="nucleotide sequence ID" value="NZ_AP027151.1"/>
</dbReference>
<dbReference type="Proteomes" id="UP001317705">
    <property type="component" value="Chromosome"/>
</dbReference>
<name>A0ABN6VNJ2_9BACT</name>
<evidence type="ECO:0000313" key="9">
    <source>
        <dbReference type="EMBL" id="BDV41798.1"/>
    </source>
</evidence>
<sequence length="246" mass="26299">MERELTDDLPVPHRKAVSAGLRAAWPICLGYFPIGLAFGVLAGKAGLTPWETGLMAILVFAGSAQFIAVAMLQAGVSVLPIVITTFMVNLRHLLMSSSLAVHLQGAGGRFLGMFAYGVTDESFAVNMARFRSGEWDRWRALVVNQAANFVWICCCVAGTYAGQFIPARAFGIDYALTAMFICLLVFQLHNRLYVIIALVAGAVSVLLYLALPGNIYVVGGAVTAATAGFALKRRYAGSGRKADDNS</sequence>
<keyword evidence="5 8" id="KW-0812">Transmembrane</keyword>
<keyword evidence="7 8" id="KW-0472">Membrane</keyword>
<evidence type="ECO:0000256" key="1">
    <source>
        <dbReference type="ARBA" id="ARBA00004651"/>
    </source>
</evidence>
<organism evidence="9 10">
    <name type="scientific">Geotalea uraniireducens</name>
    <dbReference type="NCBI Taxonomy" id="351604"/>
    <lineage>
        <taxon>Bacteria</taxon>
        <taxon>Pseudomonadati</taxon>
        <taxon>Thermodesulfobacteriota</taxon>
        <taxon>Desulfuromonadia</taxon>
        <taxon>Geobacterales</taxon>
        <taxon>Geobacteraceae</taxon>
        <taxon>Geotalea</taxon>
    </lineage>
</organism>
<evidence type="ECO:0000256" key="8">
    <source>
        <dbReference type="SAM" id="Phobius"/>
    </source>
</evidence>
<feature type="transmembrane region" description="Helical" evidence="8">
    <location>
        <begin position="167"/>
        <end position="185"/>
    </location>
</feature>
<feature type="transmembrane region" description="Helical" evidence="8">
    <location>
        <begin position="23"/>
        <end position="42"/>
    </location>
</feature>
<keyword evidence="6 8" id="KW-1133">Transmembrane helix</keyword>
<evidence type="ECO:0000256" key="5">
    <source>
        <dbReference type="ARBA" id="ARBA00022692"/>
    </source>
</evidence>
<protein>
    <submittedName>
        <fullName evidence="9">Branched-chain amino acid ABC transporter permease</fullName>
    </submittedName>
</protein>
<keyword evidence="10" id="KW-1185">Reference proteome</keyword>
<accession>A0ABN6VNJ2</accession>
<feature type="transmembrane region" description="Helical" evidence="8">
    <location>
        <begin position="140"/>
        <end position="161"/>
    </location>
</feature>
<dbReference type="InterPro" id="IPR011606">
    <property type="entry name" value="Brnchd-chn_aa_trnsp_permease"/>
</dbReference>
<feature type="transmembrane region" description="Helical" evidence="8">
    <location>
        <begin position="215"/>
        <end position="231"/>
    </location>
</feature>
<gene>
    <name evidence="9" type="ORF">GURASL_07210</name>
</gene>
<proteinExistence type="inferred from homology"/>